<proteinExistence type="predicted"/>
<feature type="signal peptide" evidence="1">
    <location>
        <begin position="1"/>
        <end position="27"/>
    </location>
</feature>
<evidence type="ECO:0000256" key="1">
    <source>
        <dbReference type="SAM" id="SignalP"/>
    </source>
</evidence>
<accession>A0A2M4C6A2</accession>
<sequence>MLLLPLLLRAKQILVTAIGNGVPLAVASPICYSHSREELCVQCNRIVCALIRLHIMFPFRGRYSLASSPKRVALKVEAYFPTKPNPPRVSHAAYVDVCLCSKQWLPICCLSTQLLKIVVHSAHSKRCCVQRVAHNDGRHWYGRFGIEVCR</sequence>
<dbReference type="AlphaFoldDB" id="A0A2M4C6A2"/>
<protein>
    <submittedName>
        <fullName evidence="2">Putative secreted protein</fullName>
    </submittedName>
</protein>
<dbReference type="EMBL" id="GGFJ01011721">
    <property type="protein sequence ID" value="MBW60862.1"/>
    <property type="molecule type" value="Transcribed_RNA"/>
</dbReference>
<feature type="chain" id="PRO_5014882584" evidence="1">
    <location>
        <begin position="28"/>
        <end position="150"/>
    </location>
</feature>
<keyword evidence="1" id="KW-0732">Signal</keyword>
<organism evidence="2">
    <name type="scientific">Anopheles marajoara</name>
    <dbReference type="NCBI Taxonomy" id="58244"/>
    <lineage>
        <taxon>Eukaryota</taxon>
        <taxon>Metazoa</taxon>
        <taxon>Ecdysozoa</taxon>
        <taxon>Arthropoda</taxon>
        <taxon>Hexapoda</taxon>
        <taxon>Insecta</taxon>
        <taxon>Pterygota</taxon>
        <taxon>Neoptera</taxon>
        <taxon>Endopterygota</taxon>
        <taxon>Diptera</taxon>
        <taxon>Nematocera</taxon>
        <taxon>Culicoidea</taxon>
        <taxon>Culicidae</taxon>
        <taxon>Anophelinae</taxon>
        <taxon>Anopheles</taxon>
    </lineage>
</organism>
<evidence type="ECO:0000313" key="2">
    <source>
        <dbReference type="EMBL" id="MBW60862.1"/>
    </source>
</evidence>
<reference evidence="2" key="1">
    <citation type="submission" date="2018-01" db="EMBL/GenBank/DDBJ databases">
        <title>An insight into the sialome of Amazonian anophelines.</title>
        <authorList>
            <person name="Ribeiro J.M."/>
            <person name="Scarpassa V."/>
            <person name="Calvo E."/>
        </authorList>
    </citation>
    <scope>NUCLEOTIDE SEQUENCE</scope>
    <source>
        <tissue evidence="2">Salivary glands</tissue>
    </source>
</reference>
<name>A0A2M4C6A2_9DIPT</name>